<keyword evidence="2" id="KW-0677">Repeat</keyword>
<dbReference type="PANTHER" id="PTHR46156">
    <property type="entry name" value="CCCH ZINGC FINGER"/>
    <property type="match status" value="1"/>
</dbReference>
<dbReference type="EMBL" id="JABDTM020028290">
    <property type="protein sequence ID" value="KAH0809173.1"/>
    <property type="molecule type" value="Genomic_DNA"/>
</dbReference>
<sequence length="483" mass="54655">MNYYAPMSHQYLPQQPQFHFPPPSLPSTSTNRFIYVKHNFVNPNPNPTVRVLVNPHFKKKVYVNPQFTGNVSKTHVNPAQNAKPKIHVNPNVLKNFATSVKSVPKVEPVLESKSTTVISTRNKLVRVPYNPADRVVRKRRSSVHTKYKIVRTGSVSRFKLDKRKSVSSPGVRSAKKKYVYVNRFLSMGVVAKNVLLRKNASLGKPGFVNINGILYKKSPNSLKKAADSPKPASSKYKIARKEAKQRVSSSNPRRSVVKRFKLIRSRKQSKVAPNKLRKCNIPCPVFRKFGRCRGKGDGTCIKLHNPDQIVLCTRFLQGACLDQNCLLSHKVSDEKVPTCKYYLDGLCSRDGCPYLHVKISPKADVCRDFVEGFCKKGAQCDKRHQFLCPDFEKTKTCAKRRCPYPHGNTVRKNTKVLNAVAKKCSTKKDKARRVAEPENGRYYKDSHVESGESGRQESVVKAVSRERPKLGDLPAFIPFFETT</sequence>
<gene>
    <name evidence="13" type="ORF">GEV33_013618</name>
</gene>
<dbReference type="Proteomes" id="UP000719412">
    <property type="component" value="Unassembled WGS sequence"/>
</dbReference>
<dbReference type="PROSITE" id="PS50103">
    <property type="entry name" value="ZF_C3H1"/>
    <property type="match status" value="2"/>
</dbReference>
<evidence type="ECO:0000256" key="8">
    <source>
        <dbReference type="ARBA" id="ARBA00071600"/>
    </source>
</evidence>
<evidence type="ECO:0000256" key="11">
    <source>
        <dbReference type="SAM" id="MobiDB-lite"/>
    </source>
</evidence>
<protein>
    <recommendedName>
        <fullName evidence="8">Zinc finger CCCH domain-containing protein 3</fullName>
    </recommendedName>
    <alternativeName>
        <fullName evidence="9">Smad-interacting CPSF-like factor</fullName>
    </alternativeName>
</protein>
<evidence type="ECO:0000256" key="1">
    <source>
        <dbReference type="ARBA" id="ARBA00022723"/>
    </source>
</evidence>
<dbReference type="AlphaFoldDB" id="A0A8J6H6X3"/>
<evidence type="ECO:0000313" key="14">
    <source>
        <dbReference type="Proteomes" id="UP000719412"/>
    </source>
</evidence>
<feature type="region of interest" description="Disordered" evidence="11">
    <location>
        <begin position="437"/>
        <end position="463"/>
    </location>
</feature>
<evidence type="ECO:0000256" key="9">
    <source>
        <dbReference type="ARBA" id="ARBA00079564"/>
    </source>
</evidence>
<evidence type="ECO:0000256" key="3">
    <source>
        <dbReference type="ARBA" id="ARBA00022771"/>
    </source>
</evidence>
<evidence type="ECO:0000256" key="7">
    <source>
        <dbReference type="ARBA" id="ARBA00064187"/>
    </source>
</evidence>
<keyword evidence="1 10" id="KW-0479">Metal-binding</keyword>
<dbReference type="GO" id="GO:0003677">
    <property type="term" value="F:DNA binding"/>
    <property type="evidence" value="ECO:0007669"/>
    <property type="project" value="UniProtKB-KW"/>
</dbReference>
<evidence type="ECO:0000256" key="5">
    <source>
        <dbReference type="ARBA" id="ARBA00023125"/>
    </source>
</evidence>
<keyword evidence="4 10" id="KW-0862">Zinc</keyword>
<reference evidence="13" key="2">
    <citation type="submission" date="2021-08" db="EMBL/GenBank/DDBJ databases">
        <authorList>
            <person name="Eriksson T."/>
        </authorList>
    </citation>
    <scope>NUCLEOTIDE SEQUENCE</scope>
    <source>
        <strain evidence="13">Stoneville</strain>
        <tissue evidence="13">Whole head</tissue>
    </source>
</reference>
<dbReference type="FunFam" id="4.10.1000.10:FF:000022">
    <property type="entry name" value="Zinc finger CCCH domain-containing protein 7"/>
    <property type="match status" value="1"/>
</dbReference>
<dbReference type="FunFam" id="4.10.1000.10:FF:000008">
    <property type="entry name" value="zinc finger CCCH domain-containing protein 3"/>
    <property type="match status" value="1"/>
</dbReference>
<evidence type="ECO:0000256" key="6">
    <source>
        <dbReference type="ARBA" id="ARBA00057285"/>
    </source>
</evidence>
<dbReference type="SMART" id="SM00356">
    <property type="entry name" value="ZnF_C3H1"/>
    <property type="match status" value="5"/>
</dbReference>
<dbReference type="InterPro" id="IPR036855">
    <property type="entry name" value="Znf_CCCH_sf"/>
</dbReference>
<evidence type="ECO:0000256" key="10">
    <source>
        <dbReference type="PROSITE-ProRule" id="PRU00723"/>
    </source>
</evidence>
<feature type="zinc finger region" description="C3H1-type" evidence="10">
    <location>
        <begin position="360"/>
        <end position="387"/>
    </location>
</feature>
<proteinExistence type="predicted"/>
<feature type="zinc finger region" description="C3H1-type" evidence="10">
    <location>
        <begin position="333"/>
        <end position="359"/>
    </location>
</feature>
<organism evidence="13 14">
    <name type="scientific">Tenebrio molitor</name>
    <name type="common">Yellow mealworm beetle</name>
    <dbReference type="NCBI Taxonomy" id="7067"/>
    <lineage>
        <taxon>Eukaryota</taxon>
        <taxon>Metazoa</taxon>
        <taxon>Ecdysozoa</taxon>
        <taxon>Arthropoda</taxon>
        <taxon>Hexapoda</taxon>
        <taxon>Insecta</taxon>
        <taxon>Pterygota</taxon>
        <taxon>Neoptera</taxon>
        <taxon>Endopterygota</taxon>
        <taxon>Coleoptera</taxon>
        <taxon>Polyphaga</taxon>
        <taxon>Cucujiformia</taxon>
        <taxon>Tenebrionidae</taxon>
        <taxon>Tenebrio</taxon>
    </lineage>
</organism>
<keyword evidence="3 10" id="KW-0863">Zinc-finger</keyword>
<dbReference type="Gene3D" id="4.10.1000.10">
    <property type="entry name" value="Zinc finger, CCCH-type"/>
    <property type="match status" value="2"/>
</dbReference>
<feature type="domain" description="C3H1-type" evidence="12">
    <location>
        <begin position="333"/>
        <end position="359"/>
    </location>
</feature>
<feature type="domain" description="C3H1-type" evidence="12">
    <location>
        <begin position="360"/>
        <end position="387"/>
    </location>
</feature>
<dbReference type="GO" id="GO:0005634">
    <property type="term" value="C:nucleus"/>
    <property type="evidence" value="ECO:0007669"/>
    <property type="project" value="TreeGrafter"/>
</dbReference>
<dbReference type="PANTHER" id="PTHR46156:SF1">
    <property type="entry name" value="ZINC FINGER CCCH DOMAIN-CONTAINING PROTEIN 3"/>
    <property type="match status" value="1"/>
</dbReference>
<reference evidence="13" key="1">
    <citation type="journal article" date="2020" name="J Insects Food Feed">
        <title>The yellow mealworm (Tenebrio molitor) genome: a resource for the emerging insects as food and feed industry.</title>
        <authorList>
            <person name="Eriksson T."/>
            <person name="Andere A."/>
            <person name="Kelstrup H."/>
            <person name="Emery V."/>
            <person name="Picard C."/>
        </authorList>
    </citation>
    <scope>NUCLEOTIDE SEQUENCE</scope>
    <source>
        <strain evidence="13">Stoneville</strain>
        <tissue evidence="13">Whole head</tissue>
    </source>
</reference>
<keyword evidence="14" id="KW-1185">Reference proteome</keyword>
<dbReference type="InterPro" id="IPR000571">
    <property type="entry name" value="Znf_CCCH"/>
</dbReference>
<evidence type="ECO:0000256" key="2">
    <source>
        <dbReference type="ARBA" id="ARBA00022737"/>
    </source>
</evidence>
<dbReference type="GO" id="GO:0008270">
    <property type="term" value="F:zinc ion binding"/>
    <property type="evidence" value="ECO:0007669"/>
    <property type="project" value="UniProtKB-KW"/>
</dbReference>
<evidence type="ECO:0000259" key="12">
    <source>
        <dbReference type="PROSITE" id="PS50103"/>
    </source>
</evidence>
<comment type="subunit">
    <text evidence="7">Interacts with SMAD1, SMAD3, SMAD4, CPSF2 and CPSF3.</text>
</comment>
<accession>A0A8J6H6X3</accession>
<feature type="compositionally biased region" description="Basic and acidic residues" evidence="11">
    <location>
        <begin position="437"/>
        <end position="455"/>
    </location>
</feature>
<feature type="region of interest" description="Disordered" evidence="11">
    <location>
        <begin position="221"/>
        <end position="254"/>
    </location>
</feature>
<comment type="function">
    <text evidence="6">Required for the export of polyadenylated mRNAs from the nucleus. Enhances ACVR1B-induced SMAD-dependent transcription. Binds to single-stranded DNA but not to double-stranded DNA in vitro. Involved in RNA cleavage.</text>
</comment>
<dbReference type="SUPFAM" id="SSF90229">
    <property type="entry name" value="CCCH zinc finger"/>
    <property type="match status" value="1"/>
</dbReference>
<name>A0A8J6H6X3_TENMO</name>
<comment type="caution">
    <text evidence="13">The sequence shown here is derived from an EMBL/GenBank/DDBJ whole genome shotgun (WGS) entry which is preliminary data.</text>
</comment>
<evidence type="ECO:0000313" key="13">
    <source>
        <dbReference type="EMBL" id="KAH0809173.1"/>
    </source>
</evidence>
<evidence type="ECO:0000256" key="4">
    <source>
        <dbReference type="ARBA" id="ARBA00022833"/>
    </source>
</evidence>
<keyword evidence="5" id="KW-0238">DNA-binding</keyword>